<dbReference type="AlphaFoldDB" id="A0A085M1V0"/>
<name>A0A085M1V0_9BILA</name>
<keyword evidence="3" id="KW-1185">Reference proteome</keyword>
<protein>
    <submittedName>
        <fullName evidence="1">Uncharacterized protein</fullName>
    </submittedName>
</protein>
<evidence type="ECO:0000313" key="2">
    <source>
        <dbReference type="EMBL" id="KFD69400.1"/>
    </source>
</evidence>
<evidence type="ECO:0000313" key="3">
    <source>
        <dbReference type="Proteomes" id="UP000030764"/>
    </source>
</evidence>
<organism evidence="1 3">
    <name type="scientific">Trichuris suis</name>
    <name type="common">pig whipworm</name>
    <dbReference type="NCBI Taxonomy" id="68888"/>
    <lineage>
        <taxon>Eukaryota</taxon>
        <taxon>Metazoa</taxon>
        <taxon>Ecdysozoa</taxon>
        <taxon>Nematoda</taxon>
        <taxon>Enoplea</taxon>
        <taxon>Dorylaimia</taxon>
        <taxon>Trichinellida</taxon>
        <taxon>Trichuridae</taxon>
        <taxon>Trichuris</taxon>
    </lineage>
</organism>
<sequence>MTKPMEVGSPNSLLDRRKRLPNNRKLRYVIGSLFYLATVSTSESSWRWGLLCSVKASTQSRETGSL</sequence>
<accession>A0A085M1V0</accession>
<dbReference type="EMBL" id="KL367495">
    <property type="protein sequence ID" value="KFD69400.1"/>
    <property type="molecule type" value="Genomic_DNA"/>
</dbReference>
<reference evidence="1 3" key="1">
    <citation type="journal article" date="2014" name="Nat. Genet.">
        <title>Genome and transcriptome of the porcine whipworm Trichuris suis.</title>
        <authorList>
            <person name="Jex A.R."/>
            <person name="Nejsum P."/>
            <person name="Schwarz E.M."/>
            <person name="Hu L."/>
            <person name="Young N.D."/>
            <person name="Hall R.S."/>
            <person name="Korhonen P.K."/>
            <person name="Liao S."/>
            <person name="Thamsborg S."/>
            <person name="Xia J."/>
            <person name="Xu P."/>
            <person name="Wang S."/>
            <person name="Scheerlinck J.P."/>
            <person name="Hofmann A."/>
            <person name="Sternberg P.W."/>
            <person name="Wang J."/>
            <person name="Gasser R.B."/>
        </authorList>
    </citation>
    <scope>NUCLEOTIDE SEQUENCE [LARGE SCALE GENOMIC DNA]</scope>
    <source>
        <strain evidence="2">DCEP-RM93F</strain>
        <strain evidence="1">DCEP-RM93M</strain>
    </source>
</reference>
<dbReference type="Proteomes" id="UP000030758">
    <property type="component" value="Unassembled WGS sequence"/>
</dbReference>
<evidence type="ECO:0000313" key="1">
    <source>
        <dbReference type="EMBL" id="KFD51196.1"/>
    </source>
</evidence>
<proteinExistence type="predicted"/>
<dbReference type="Proteomes" id="UP000030764">
    <property type="component" value="Unassembled WGS sequence"/>
</dbReference>
<gene>
    <name evidence="1" type="ORF">M513_07960</name>
    <name evidence="2" type="ORF">M514_07960</name>
</gene>
<dbReference type="EMBL" id="KL363242">
    <property type="protein sequence ID" value="KFD51196.1"/>
    <property type="molecule type" value="Genomic_DNA"/>
</dbReference>